<dbReference type="STRING" id="35128.B8CF09"/>
<name>B8CF09_THAPS</name>
<dbReference type="OMA" id="HIWASAI"/>
<reference evidence="1 2" key="1">
    <citation type="journal article" date="2004" name="Science">
        <title>The genome of the diatom Thalassiosira pseudonana: ecology, evolution, and metabolism.</title>
        <authorList>
            <person name="Armbrust E.V."/>
            <person name="Berges J.A."/>
            <person name="Bowler C."/>
            <person name="Green B.R."/>
            <person name="Martinez D."/>
            <person name="Putnam N.H."/>
            <person name="Zhou S."/>
            <person name="Allen A.E."/>
            <person name="Apt K.E."/>
            <person name="Bechner M."/>
            <person name="Brzezinski M.A."/>
            <person name="Chaal B.K."/>
            <person name="Chiovitti A."/>
            <person name="Davis A.K."/>
            <person name="Demarest M.S."/>
            <person name="Detter J.C."/>
            <person name="Glavina T."/>
            <person name="Goodstein D."/>
            <person name="Hadi M.Z."/>
            <person name="Hellsten U."/>
            <person name="Hildebrand M."/>
            <person name="Jenkins B.D."/>
            <person name="Jurka J."/>
            <person name="Kapitonov V.V."/>
            <person name="Kroger N."/>
            <person name="Lau W.W."/>
            <person name="Lane T.W."/>
            <person name="Larimer F.W."/>
            <person name="Lippmeier J.C."/>
            <person name="Lucas S."/>
            <person name="Medina M."/>
            <person name="Montsant A."/>
            <person name="Obornik M."/>
            <person name="Parker M.S."/>
            <person name="Palenik B."/>
            <person name="Pazour G.J."/>
            <person name="Richardson P.M."/>
            <person name="Rynearson T.A."/>
            <person name="Saito M.A."/>
            <person name="Schwartz D.C."/>
            <person name="Thamatrakoln K."/>
            <person name="Valentin K."/>
            <person name="Vardi A."/>
            <person name="Wilkerson F.P."/>
            <person name="Rokhsar D.S."/>
        </authorList>
    </citation>
    <scope>NUCLEOTIDE SEQUENCE [LARGE SCALE GENOMIC DNA]</scope>
    <source>
        <strain evidence="1 2">CCMP1335</strain>
    </source>
</reference>
<dbReference type="AlphaFoldDB" id="B8CF09"/>
<dbReference type="EMBL" id="CM000652">
    <property type="protein sequence ID" value="EED87995.1"/>
    <property type="molecule type" value="Genomic_DNA"/>
</dbReference>
<protein>
    <submittedName>
        <fullName evidence="1">Dynein light chain</fullName>
    </submittedName>
</protein>
<dbReference type="InterPro" id="IPR038586">
    <property type="entry name" value="Tctex-1-like_sf"/>
</dbReference>
<dbReference type="Gene3D" id="3.30.1140.40">
    <property type="entry name" value="Tctex-1"/>
    <property type="match status" value="1"/>
</dbReference>
<dbReference type="PANTHER" id="PTHR21255:SF7">
    <property type="entry name" value="DYNEIN LIGHT CHAIN TCTEX-TYPE PROTEIN 2B"/>
    <property type="match status" value="1"/>
</dbReference>
<evidence type="ECO:0000313" key="1">
    <source>
        <dbReference type="EMBL" id="EED87995.1"/>
    </source>
</evidence>
<evidence type="ECO:0000313" key="2">
    <source>
        <dbReference type="Proteomes" id="UP000001449"/>
    </source>
</evidence>
<feature type="non-terminal residue" evidence="1">
    <location>
        <position position="74"/>
    </location>
</feature>
<gene>
    <name evidence="1" type="ORF">THAPSDRAFT_264728</name>
</gene>
<dbReference type="HOGENOM" id="CLU_097204_9_0_1"/>
<dbReference type="KEGG" id="tps:THAPSDRAFT_264728"/>
<dbReference type="GeneID" id="7447765"/>
<proteinExistence type="predicted"/>
<feature type="non-terminal residue" evidence="1">
    <location>
        <position position="1"/>
    </location>
</feature>
<dbReference type="PaxDb" id="35128-Thaps264728"/>
<dbReference type="Pfam" id="PF03645">
    <property type="entry name" value="Tctex-1"/>
    <property type="match status" value="1"/>
</dbReference>
<keyword evidence="2" id="KW-1185">Reference proteome</keyword>
<accession>B8CF09</accession>
<dbReference type="eggNOG" id="KOG4108">
    <property type="taxonomic scope" value="Eukaryota"/>
</dbReference>
<dbReference type="PANTHER" id="PTHR21255">
    <property type="entry name" value="T-COMPLEX-ASSOCIATED-TESTIS-EXPRESSED 1/ DYNEIN LIGHT CHAIN"/>
    <property type="match status" value="1"/>
</dbReference>
<dbReference type="InterPro" id="IPR005334">
    <property type="entry name" value="Tctex-1-like"/>
</dbReference>
<dbReference type="FunCoup" id="B8CF09">
    <property type="interactions" value="2"/>
</dbReference>
<dbReference type="RefSeq" id="XP_002294635.1">
    <property type="nucleotide sequence ID" value="XM_002294599.1"/>
</dbReference>
<sequence>LSKDISNKIKDNCKTTLALPRYKLIVQVSIGQMKDQGVRVTSRCLWETSTDNYAAATFQNQHIWASAIVFGLYT</sequence>
<organism evidence="1 2">
    <name type="scientific">Thalassiosira pseudonana</name>
    <name type="common">Marine diatom</name>
    <name type="synonym">Cyclotella nana</name>
    <dbReference type="NCBI Taxonomy" id="35128"/>
    <lineage>
        <taxon>Eukaryota</taxon>
        <taxon>Sar</taxon>
        <taxon>Stramenopiles</taxon>
        <taxon>Ochrophyta</taxon>
        <taxon>Bacillariophyta</taxon>
        <taxon>Coscinodiscophyceae</taxon>
        <taxon>Thalassiosirophycidae</taxon>
        <taxon>Thalassiosirales</taxon>
        <taxon>Thalassiosiraceae</taxon>
        <taxon>Thalassiosira</taxon>
    </lineage>
</organism>
<dbReference type="CDD" id="cd21459">
    <property type="entry name" value="DLC-like_TCTEX1D2"/>
    <property type="match status" value="1"/>
</dbReference>
<dbReference type="Proteomes" id="UP000001449">
    <property type="component" value="Chromosome 20"/>
</dbReference>
<dbReference type="InParanoid" id="B8CF09"/>
<reference evidence="1 2" key="2">
    <citation type="journal article" date="2008" name="Nature">
        <title>The Phaeodactylum genome reveals the evolutionary history of diatom genomes.</title>
        <authorList>
            <person name="Bowler C."/>
            <person name="Allen A.E."/>
            <person name="Badger J.H."/>
            <person name="Grimwood J."/>
            <person name="Jabbari K."/>
            <person name="Kuo A."/>
            <person name="Maheswari U."/>
            <person name="Martens C."/>
            <person name="Maumus F."/>
            <person name="Otillar R.P."/>
            <person name="Rayko E."/>
            <person name="Salamov A."/>
            <person name="Vandepoele K."/>
            <person name="Beszteri B."/>
            <person name="Gruber A."/>
            <person name="Heijde M."/>
            <person name="Katinka M."/>
            <person name="Mock T."/>
            <person name="Valentin K."/>
            <person name="Verret F."/>
            <person name="Berges J.A."/>
            <person name="Brownlee C."/>
            <person name="Cadoret J.P."/>
            <person name="Chiovitti A."/>
            <person name="Choi C.J."/>
            <person name="Coesel S."/>
            <person name="De Martino A."/>
            <person name="Detter J.C."/>
            <person name="Durkin C."/>
            <person name="Falciatore A."/>
            <person name="Fournet J."/>
            <person name="Haruta M."/>
            <person name="Huysman M.J."/>
            <person name="Jenkins B.D."/>
            <person name="Jiroutova K."/>
            <person name="Jorgensen R.E."/>
            <person name="Joubert Y."/>
            <person name="Kaplan A."/>
            <person name="Kroger N."/>
            <person name="Kroth P.G."/>
            <person name="La Roche J."/>
            <person name="Lindquist E."/>
            <person name="Lommer M."/>
            <person name="Martin-Jezequel V."/>
            <person name="Lopez P.J."/>
            <person name="Lucas S."/>
            <person name="Mangogna M."/>
            <person name="McGinnis K."/>
            <person name="Medlin L.K."/>
            <person name="Montsant A."/>
            <person name="Oudot-Le Secq M.P."/>
            <person name="Napoli C."/>
            <person name="Obornik M."/>
            <person name="Parker M.S."/>
            <person name="Petit J.L."/>
            <person name="Porcel B.M."/>
            <person name="Poulsen N."/>
            <person name="Robison M."/>
            <person name="Rychlewski L."/>
            <person name="Rynearson T.A."/>
            <person name="Schmutz J."/>
            <person name="Shapiro H."/>
            <person name="Siaut M."/>
            <person name="Stanley M."/>
            <person name="Sussman M.R."/>
            <person name="Taylor A.R."/>
            <person name="Vardi A."/>
            <person name="von Dassow P."/>
            <person name="Vyverman W."/>
            <person name="Willis A."/>
            <person name="Wyrwicz L.S."/>
            <person name="Rokhsar D.S."/>
            <person name="Weissenbach J."/>
            <person name="Armbrust E.V."/>
            <person name="Green B.R."/>
            <person name="Van de Peer Y."/>
            <person name="Grigoriev I.V."/>
        </authorList>
    </citation>
    <scope>NUCLEOTIDE SEQUENCE [LARGE SCALE GENOMIC DNA]</scope>
    <source>
        <strain evidence="1 2">CCMP1335</strain>
    </source>
</reference>